<dbReference type="PROSITE" id="PS51918">
    <property type="entry name" value="RADICAL_SAM"/>
    <property type="match status" value="1"/>
</dbReference>
<evidence type="ECO:0000256" key="7">
    <source>
        <dbReference type="ARBA" id="ARBA00023004"/>
    </source>
</evidence>
<dbReference type="OrthoDB" id="5620at2157"/>
<dbReference type="GO" id="GO:0046872">
    <property type="term" value="F:metal ion binding"/>
    <property type="evidence" value="ECO:0007669"/>
    <property type="project" value="UniProtKB-KW"/>
</dbReference>
<feature type="domain" description="Radical SAM core" evidence="11">
    <location>
        <begin position="27"/>
        <end position="238"/>
    </location>
</feature>
<dbReference type="InterPro" id="IPR007197">
    <property type="entry name" value="rSAM"/>
</dbReference>
<evidence type="ECO:0000256" key="9">
    <source>
        <dbReference type="ARBA" id="ARBA00023231"/>
    </source>
</evidence>
<evidence type="ECO:0000256" key="3">
    <source>
        <dbReference type="ARBA" id="ARBA00006804"/>
    </source>
</evidence>
<evidence type="ECO:0000256" key="6">
    <source>
        <dbReference type="ARBA" id="ARBA00022723"/>
    </source>
</evidence>
<evidence type="ECO:0000256" key="10">
    <source>
        <dbReference type="ARBA" id="ARBA00023239"/>
    </source>
</evidence>
<sequence>MFDPIQLTEAVEKEVCKGEKRKYYRFRGGRFYGGSAAADVVGCNLRCVFCWSKGSVRTDIGEFYSPEEVAEKLDRIAKSRGYYIVRLTGGEPTLCKEHLIEVIRLVTRKYLFVLETNGILIGYDEDLAKRLASFDNLLVRISVKAPDPKTFSKVTGAREEAFDYVVRAFESLVRYGLEPPRLRAAVVLGYGDPKEFIERLAEIHPALVEVEPEVLTLYPSVAKRLRKANLLPKVYRVP</sequence>
<keyword evidence="6" id="KW-0479">Metal-binding</keyword>
<dbReference type="SFLD" id="SFLDG01067">
    <property type="entry name" value="SPASM/twitch_domain_containing"/>
    <property type="match status" value="1"/>
</dbReference>
<dbReference type="PANTHER" id="PTHR43787">
    <property type="entry name" value="FEMO COFACTOR BIOSYNTHESIS PROTEIN NIFB-RELATED"/>
    <property type="match status" value="1"/>
</dbReference>
<dbReference type="InterPro" id="IPR013785">
    <property type="entry name" value="Aldolase_TIM"/>
</dbReference>
<gene>
    <name evidence="12" type="ORF">EYM_05035</name>
</gene>
<dbReference type="EMBL" id="CP006867">
    <property type="protein sequence ID" value="ALU12545.1"/>
    <property type="molecule type" value="Genomic_DNA"/>
</dbReference>
<name>A0A0U2WNK7_9CREN</name>
<evidence type="ECO:0000256" key="2">
    <source>
        <dbReference type="ARBA" id="ARBA00005155"/>
    </source>
</evidence>
<dbReference type="RefSeq" id="WP_075049934.1">
    <property type="nucleotide sequence ID" value="NZ_CP006867.1"/>
</dbReference>
<evidence type="ECO:0000256" key="8">
    <source>
        <dbReference type="ARBA" id="ARBA00023014"/>
    </source>
</evidence>
<dbReference type="SFLD" id="SFLDS00029">
    <property type="entry name" value="Radical_SAM"/>
    <property type="match status" value="1"/>
</dbReference>
<comment type="similarity">
    <text evidence="3">Belongs to the radical SAM superfamily. NifB family.</text>
</comment>
<proteinExistence type="inferred from homology"/>
<keyword evidence="7" id="KW-0408">Iron</keyword>
<comment type="cofactor">
    <cofactor evidence="1">
        <name>[4Fe-4S] cluster</name>
        <dbReference type="ChEBI" id="CHEBI:49883"/>
    </cofactor>
</comment>
<evidence type="ECO:0000259" key="11">
    <source>
        <dbReference type="PROSITE" id="PS51918"/>
    </source>
</evidence>
<dbReference type="GO" id="GO:0016829">
    <property type="term" value="F:lyase activity"/>
    <property type="evidence" value="ECO:0007669"/>
    <property type="project" value="UniProtKB-KW"/>
</dbReference>
<reference evidence="12 13" key="1">
    <citation type="submission" date="2013-11" db="EMBL/GenBank/DDBJ databases">
        <title>Comparative genomics of Ignicoccus.</title>
        <authorList>
            <person name="Podar M."/>
        </authorList>
    </citation>
    <scope>NUCLEOTIDE SEQUENCE [LARGE SCALE GENOMIC DNA]</scope>
    <source>
        <strain evidence="12 13">DSM 13165</strain>
    </source>
</reference>
<keyword evidence="13" id="KW-1185">Reference proteome</keyword>
<dbReference type="PANTHER" id="PTHR43787:SF13">
    <property type="entry name" value="FEMO COFACTOR BIOSYNTHESIS PROTEIN NIFB"/>
    <property type="match status" value="1"/>
</dbReference>
<dbReference type="Proteomes" id="UP000060778">
    <property type="component" value="Chromosome"/>
</dbReference>
<organism evidence="12 13">
    <name type="scientific">Ignicoccus islandicus DSM 13165</name>
    <dbReference type="NCBI Taxonomy" id="940295"/>
    <lineage>
        <taxon>Archaea</taxon>
        <taxon>Thermoproteota</taxon>
        <taxon>Thermoprotei</taxon>
        <taxon>Desulfurococcales</taxon>
        <taxon>Desulfurococcaceae</taxon>
        <taxon>Ignicoccus</taxon>
    </lineage>
</organism>
<dbReference type="GO" id="GO:0051539">
    <property type="term" value="F:4 iron, 4 sulfur cluster binding"/>
    <property type="evidence" value="ECO:0007669"/>
    <property type="project" value="UniProtKB-KW"/>
</dbReference>
<keyword evidence="9" id="KW-0535">Nitrogen fixation</keyword>
<dbReference type="AlphaFoldDB" id="A0A0U2WNK7"/>
<evidence type="ECO:0000313" key="13">
    <source>
        <dbReference type="Proteomes" id="UP000060778"/>
    </source>
</evidence>
<dbReference type="Pfam" id="PF04055">
    <property type="entry name" value="Radical_SAM"/>
    <property type="match status" value="1"/>
</dbReference>
<keyword evidence="4" id="KW-0004">4Fe-4S</keyword>
<dbReference type="STRING" id="940295.EYM_05035"/>
<comment type="pathway">
    <text evidence="2">Cofactor biosynthesis; Fe-Mo cofactor biosynthesis.</text>
</comment>
<protein>
    <submittedName>
        <fullName evidence="12">Molybdenum cofactor biosynthesis protein MoaA</fullName>
    </submittedName>
</protein>
<evidence type="ECO:0000256" key="5">
    <source>
        <dbReference type="ARBA" id="ARBA00022691"/>
    </source>
</evidence>
<evidence type="ECO:0000256" key="1">
    <source>
        <dbReference type="ARBA" id="ARBA00001966"/>
    </source>
</evidence>
<dbReference type="InterPro" id="IPR058240">
    <property type="entry name" value="rSAM_sf"/>
</dbReference>
<evidence type="ECO:0000256" key="4">
    <source>
        <dbReference type="ARBA" id="ARBA00022485"/>
    </source>
</evidence>
<keyword evidence="10" id="KW-0456">Lyase</keyword>
<dbReference type="SUPFAM" id="SSF102114">
    <property type="entry name" value="Radical SAM enzymes"/>
    <property type="match status" value="1"/>
</dbReference>
<dbReference type="GeneID" id="30680392"/>
<dbReference type="KEGG" id="iis:EYM_05035"/>
<evidence type="ECO:0000313" key="12">
    <source>
        <dbReference type="EMBL" id="ALU12545.1"/>
    </source>
</evidence>
<keyword evidence="5" id="KW-0949">S-adenosyl-L-methionine</keyword>
<accession>A0A0U2WNK7</accession>
<dbReference type="CDD" id="cd01335">
    <property type="entry name" value="Radical_SAM"/>
    <property type="match status" value="1"/>
</dbReference>
<keyword evidence="8" id="KW-0411">Iron-sulfur</keyword>
<dbReference type="Gene3D" id="3.20.20.70">
    <property type="entry name" value="Aldolase class I"/>
    <property type="match status" value="1"/>
</dbReference>